<feature type="domain" description="HNH nuclease" evidence="2">
    <location>
        <begin position="150"/>
        <end position="202"/>
    </location>
</feature>
<evidence type="ECO:0000313" key="4">
    <source>
        <dbReference type="Proteomes" id="UP001500102"/>
    </source>
</evidence>
<organism evidence="3 4">
    <name type="scientific">Arthrobacter humicola</name>
    <dbReference type="NCBI Taxonomy" id="409291"/>
    <lineage>
        <taxon>Bacteria</taxon>
        <taxon>Bacillati</taxon>
        <taxon>Actinomycetota</taxon>
        <taxon>Actinomycetes</taxon>
        <taxon>Micrococcales</taxon>
        <taxon>Micrococcaceae</taxon>
        <taxon>Arthrobacter</taxon>
    </lineage>
</organism>
<sequence>MAWLSARLPAETAAGIWERTTTAARALQGPAETRTLAQLRADIAATWLLTNATGGTADGGPSGLAGGGTGGCVVGGVPVPRAQVLVTVPVLSLLGLTDEPAVLDGYGPIPPSMARRLVSGGAGSFYRVLTDPRDGAPLEIGRSSYRLTAAQRHWLRLRDGRCPFPGCNNHSLDNEADHLLAWADGGTTGIANLGQPCPKHHRLKHASAWTPVGASTTSPPGWISPSKRYYPSEHQDWEPPRWPHDFPITATATDPRPERGVPADPEPELPPDPFPDWHHFTAGHPFPAANTDDPGWPAPLDDPTHECALYQSA</sequence>
<evidence type="ECO:0000313" key="3">
    <source>
        <dbReference type="EMBL" id="GAA2138330.1"/>
    </source>
</evidence>
<dbReference type="InterPro" id="IPR003870">
    <property type="entry name" value="DUF222"/>
</dbReference>
<dbReference type="Gene3D" id="1.10.30.50">
    <property type="match status" value="1"/>
</dbReference>
<dbReference type="CDD" id="cd00085">
    <property type="entry name" value="HNHc"/>
    <property type="match status" value="1"/>
</dbReference>
<dbReference type="Pfam" id="PF02720">
    <property type="entry name" value="DUF222"/>
    <property type="match status" value="1"/>
</dbReference>
<dbReference type="Proteomes" id="UP001500102">
    <property type="component" value="Unassembled WGS sequence"/>
</dbReference>
<evidence type="ECO:0000259" key="2">
    <source>
        <dbReference type="SMART" id="SM00507"/>
    </source>
</evidence>
<accession>A0ABN2Z8C2</accession>
<gene>
    <name evidence="3" type="ORF">GCM10009825_24630</name>
</gene>
<feature type="region of interest" description="Disordered" evidence="1">
    <location>
        <begin position="247"/>
        <end position="313"/>
    </location>
</feature>
<protein>
    <recommendedName>
        <fullName evidence="2">HNH nuclease domain-containing protein</fullName>
    </recommendedName>
</protein>
<name>A0ABN2Z8C2_9MICC</name>
<dbReference type="SMART" id="SM00507">
    <property type="entry name" value="HNHc"/>
    <property type="match status" value="1"/>
</dbReference>
<evidence type="ECO:0000256" key="1">
    <source>
        <dbReference type="SAM" id="MobiDB-lite"/>
    </source>
</evidence>
<proteinExistence type="predicted"/>
<reference evidence="3 4" key="1">
    <citation type="journal article" date="2019" name="Int. J. Syst. Evol. Microbiol.">
        <title>The Global Catalogue of Microorganisms (GCM) 10K type strain sequencing project: providing services to taxonomists for standard genome sequencing and annotation.</title>
        <authorList>
            <consortium name="The Broad Institute Genomics Platform"/>
            <consortium name="The Broad Institute Genome Sequencing Center for Infectious Disease"/>
            <person name="Wu L."/>
            <person name="Ma J."/>
        </authorList>
    </citation>
    <scope>NUCLEOTIDE SEQUENCE [LARGE SCALE GENOMIC DNA]</scope>
    <source>
        <strain evidence="3 4">JCM 15921</strain>
    </source>
</reference>
<dbReference type="InterPro" id="IPR003615">
    <property type="entry name" value="HNH_nuc"/>
</dbReference>
<comment type="caution">
    <text evidence="3">The sequence shown here is derived from an EMBL/GenBank/DDBJ whole genome shotgun (WGS) entry which is preliminary data.</text>
</comment>
<dbReference type="EMBL" id="BAAAQB010000035">
    <property type="protein sequence ID" value="GAA2138330.1"/>
    <property type="molecule type" value="Genomic_DNA"/>
</dbReference>
<keyword evidence="4" id="KW-1185">Reference proteome</keyword>